<reference evidence="1 2" key="1">
    <citation type="submission" date="2018-10" db="EMBL/GenBank/DDBJ databases">
        <title>Characterization and genome analysis of a novel bacterium Sphingobium yanoikuyae SJTF8 capable of degrading PAHs.</title>
        <authorList>
            <person name="Yin C."/>
            <person name="Xiong W."/>
            <person name="Liang R."/>
        </authorList>
    </citation>
    <scope>NUCLEOTIDE SEQUENCE [LARGE SCALE GENOMIC DNA]</scope>
    <source>
        <strain evidence="1 2">SJTF8</strain>
    </source>
</reference>
<accession>A0A085K479</accession>
<protein>
    <submittedName>
        <fullName evidence="1">Uncharacterized protein</fullName>
    </submittedName>
</protein>
<sequence length="97" mass="11065">MTIEVRFPDGSRRDVPSELRILHADSASEEPAFWHVPLNCDCYWRYAFDGVHWNARPRTGSLAMFRSPGIEWWRGIVTMSDEAALGQEKCLLVAVNA</sequence>
<dbReference type="EMBL" id="CP033230">
    <property type="protein sequence ID" value="AYO79011.1"/>
    <property type="molecule type" value="Genomic_DNA"/>
</dbReference>
<evidence type="ECO:0000313" key="1">
    <source>
        <dbReference type="EMBL" id="AYO79011.1"/>
    </source>
</evidence>
<dbReference type="RefSeq" id="WP_037509476.1">
    <property type="nucleotide sequence ID" value="NZ_CAIGKD010000014.1"/>
</dbReference>
<proteinExistence type="predicted"/>
<gene>
    <name evidence="1" type="ORF">EBF16_20270</name>
</gene>
<dbReference type="AlphaFoldDB" id="A0A085K479"/>
<dbReference type="Proteomes" id="UP000280708">
    <property type="component" value="Chromosome"/>
</dbReference>
<name>A0A085K479_SPHYA</name>
<evidence type="ECO:0000313" key="2">
    <source>
        <dbReference type="Proteomes" id="UP000280708"/>
    </source>
</evidence>
<organism evidence="1 2">
    <name type="scientific">Sphingobium yanoikuyae</name>
    <name type="common">Sphingomonas yanoikuyae</name>
    <dbReference type="NCBI Taxonomy" id="13690"/>
    <lineage>
        <taxon>Bacteria</taxon>
        <taxon>Pseudomonadati</taxon>
        <taxon>Pseudomonadota</taxon>
        <taxon>Alphaproteobacteria</taxon>
        <taxon>Sphingomonadales</taxon>
        <taxon>Sphingomonadaceae</taxon>
        <taxon>Sphingobium</taxon>
    </lineage>
</organism>